<dbReference type="VEuPathDB" id="GiardiaDB:SS50377_24488"/>
<organism evidence="1">
    <name type="scientific">Spironucleus salmonicida</name>
    <dbReference type="NCBI Taxonomy" id="348837"/>
    <lineage>
        <taxon>Eukaryota</taxon>
        <taxon>Metamonada</taxon>
        <taxon>Diplomonadida</taxon>
        <taxon>Hexamitidae</taxon>
        <taxon>Hexamitinae</taxon>
        <taxon>Spironucleus</taxon>
    </lineage>
</organism>
<gene>
    <name evidence="1" type="ORF">SS50377_13946</name>
</gene>
<dbReference type="EMBL" id="KI546085">
    <property type="protein sequence ID" value="EST45967.1"/>
    <property type="molecule type" value="Genomic_DNA"/>
</dbReference>
<protein>
    <submittedName>
        <fullName evidence="1">Uncharacterized protein</fullName>
    </submittedName>
</protein>
<reference evidence="1" key="1">
    <citation type="journal article" date="2014" name="PLoS Genet.">
        <title>The Genome of Spironucleus salmonicida Highlights a Fish Pathogen Adapted to Fluctuating Environments.</title>
        <authorList>
            <person name="Xu F."/>
            <person name="Jerlstrom-Hultqvist J."/>
            <person name="Einarsson E."/>
            <person name="Astvaldsson A."/>
            <person name="Svard S.G."/>
            <person name="Andersson J.O."/>
        </authorList>
    </citation>
    <scope>NUCLEOTIDE SEQUENCE</scope>
</reference>
<accession>V6LMQ3</accession>
<evidence type="ECO:0000313" key="1">
    <source>
        <dbReference type="EMBL" id="EST45967.1"/>
    </source>
</evidence>
<name>V6LMQ3_9EUKA</name>
<dbReference type="AlphaFoldDB" id="V6LMQ3"/>
<sequence length="139" mass="15979">MQSHSTVHTQYDHALKISFKLPNIIYHSNFNIIDRENYSYRVLTFNPKLVEFQQYALNIQTTQISEEFTSLSLPQFSTGFNQETILSAIESIKVNQELFQQILSSQTSSSDHGLLEYCSGFVISNEQLVECMQTGEINE</sequence>
<proteinExistence type="predicted"/>